<dbReference type="Proteomes" id="UP000887566">
    <property type="component" value="Unplaced"/>
</dbReference>
<name>A0A914XA73_9BILA</name>
<dbReference type="PANTHER" id="PTHR20982">
    <property type="entry name" value="RIBOSOME RECYCLING FACTOR"/>
    <property type="match status" value="1"/>
</dbReference>
<dbReference type="GO" id="GO:0043023">
    <property type="term" value="F:ribosomal large subunit binding"/>
    <property type="evidence" value="ECO:0007669"/>
    <property type="project" value="TreeGrafter"/>
</dbReference>
<accession>A0A914XA73</accession>
<dbReference type="Pfam" id="PF01765">
    <property type="entry name" value="RRF"/>
    <property type="match status" value="1"/>
</dbReference>
<evidence type="ECO:0000259" key="7">
    <source>
        <dbReference type="Pfam" id="PF01765"/>
    </source>
</evidence>
<keyword evidence="6" id="KW-0732">Signal</keyword>
<evidence type="ECO:0000313" key="8">
    <source>
        <dbReference type="Proteomes" id="UP000887566"/>
    </source>
</evidence>
<evidence type="ECO:0000256" key="2">
    <source>
        <dbReference type="ARBA" id="ARBA00020581"/>
    </source>
</evidence>
<comment type="similarity">
    <text evidence="1">Belongs to the RRF family.</text>
</comment>
<dbReference type="SUPFAM" id="SSF55194">
    <property type="entry name" value="Ribosome recycling factor, RRF"/>
    <property type="match status" value="1"/>
</dbReference>
<feature type="domain" description="Ribosome recycling factor" evidence="7">
    <location>
        <begin position="105"/>
        <end position="262"/>
    </location>
</feature>
<evidence type="ECO:0000256" key="1">
    <source>
        <dbReference type="ARBA" id="ARBA00005912"/>
    </source>
</evidence>
<evidence type="ECO:0000256" key="4">
    <source>
        <dbReference type="ARBA" id="ARBA00033107"/>
    </source>
</evidence>
<keyword evidence="3" id="KW-0648">Protein biosynthesis</keyword>
<evidence type="ECO:0000256" key="6">
    <source>
        <dbReference type="SAM" id="SignalP"/>
    </source>
</evidence>
<dbReference type="AlphaFoldDB" id="A0A914XA73"/>
<dbReference type="GO" id="GO:0005739">
    <property type="term" value="C:mitochondrion"/>
    <property type="evidence" value="ECO:0007669"/>
    <property type="project" value="TreeGrafter"/>
</dbReference>
<dbReference type="InterPro" id="IPR002661">
    <property type="entry name" value="Ribosome_recyc_fac"/>
</dbReference>
<feature type="chain" id="PRO_5037962949" description="Ribosome-recycling factor, mitochondrial" evidence="6">
    <location>
        <begin position="22"/>
        <end position="266"/>
    </location>
</feature>
<dbReference type="PANTHER" id="PTHR20982:SF3">
    <property type="entry name" value="MITOCHONDRIAL RIBOSOME RECYCLING FACTOR PSEUDO 1"/>
    <property type="match status" value="1"/>
</dbReference>
<evidence type="ECO:0000256" key="5">
    <source>
        <dbReference type="SAM" id="MobiDB-lite"/>
    </source>
</evidence>
<evidence type="ECO:0000313" key="9">
    <source>
        <dbReference type="WBParaSite" id="PSAMB.scaffold6703size8949.g28946.t1"/>
    </source>
</evidence>
<dbReference type="GO" id="GO:0006412">
    <property type="term" value="P:translation"/>
    <property type="evidence" value="ECO:0007669"/>
    <property type="project" value="UniProtKB-KW"/>
</dbReference>
<dbReference type="InterPro" id="IPR036191">
    <property type="entry name" value="RRF_sf"/>
</dbReference>
<dbReference type="Gene3D" id="3.30.1360.40">
    <property type="match status" value="1"/>
</dbReference>
<evidence type="ECO:0000256" key="3">
    <source>
        <dbReference type="ARBA" id="ARBA00022917"/>
    </source>
</evidence>
<feature type="region of interest" description="Disordered" evidence="5">
    <location>
        <begin position="59"/>
        <end position="86"/>
    </location>
</feature>
<dbReference type="Gene3D" id="1.10.132.20">
    <property type="entry name" value="Ribosome-recycling factor"/>
    <property type="match status" value="1"/>
</dbReference>
<organism evidence="8 9">
    <name type="scientific">Plectus sambesii</name>
    <dbReference type="NCBI Taxonomy" id="2011161"/>
    <lineage>
        <taxon>Eukaryota</taxon>
        <taxon>Metazoa</taxon>
        <taxon>Ecdysozoa</taxon>
        <taxon>Nematoda</taxon>
        <taxon>Chromadorea</taxon>
        <taxon>Plectida</taxon>
        <taxon>Plectina</taxon>
        <taxon>Plectoidea</taxon>
        <taxon>Plectidae</taxon>
        <taxon>Plectus</taxon>
    </lineage>
</organism>
<protein>
    <recommendedName>
        <fullName evidence="2">Ribosome-recycling factor, mitochondrial</fullName>
    </recommendedName>
    <alternativeName>
        <fullName evidence="4">Ribosome-releasing factor, mitochondrial</fullName>
    </alternativeName>
</protein>
<proteinExistence type="inferred from homology"/>
<dbReference type="WBParaSite" id="PSAMB.scaffold6703size8949.g28946.t1">
    <property type="protein sequence ID" value="PSAMB.scaffold6703size8949.g28946.t1"/>
    <property type="gene ID" value="PSAMB.scaffold6703size8949.g28946"/>
</dbReference>
<sequence length="266" mass="29959">MLRRACLVRNLLLLSSSSGQSECVGVLALEQRKRWAQPSTPRIHHMDLHSSAILLKTKQPAKTQKKGKQAKAAATEDDDYEELAKTSGPGDLIKQLEELEDQLAEELTMHFSLRVNLRQYEQLPVKLETGEVLAMNHLGRVTMKTPSLVAINFSANPSAIKAARLALEQSALGNPQQEGPVLHLSIPRMTREKREEKVRSAKKIFNDYKDALNKVYAKHDKHAQSSLNNQEAYKAREVLLTMKRKFDKRGEDLVKAKTDALLSEMI</sequence>
<dbReference type="InterPro" id="IPR023584">
    <property type="entry name" value="Ribosome_recyc_fac_dom"/>
</dbReference>
<keyword evidence="8" id="KW-1185">Reference proteome</keyword>
<reference evidence="9" key="1">
    <citation type="submission" date="2022-11" db="UniProtKB">
        <authorList>
            <consortium name="WormBaseParasite"/>
        </authorList>
    </citation>
    <scope>IDENTIFICATION</scope>
</reference>
<feature type="signal peptide" evidence="6">
    <location>
        <begin position="1"/>
        <end position="21"/>
    </location>
</feature>